<dbReference type="Pfam" id="PF16010">
    <property type="entry name" value="CDH-cyt"/>
    <property type="match status" value="1"/>
</dbReference>
<keyword evidence="2" id="KW-0813">Transport</keyword>
<dbReference type="InterPro" id="IPR005018">
    <property type="entry name" value="DOMON_domain"/>
</dbReference>
<accession>A0AB34FGW8</accession>
<dbReference type="SMART" id="SM00664">
    <property type="entry name" value="DoH"/>
    <property type="match status" value="1"/>
</dbReference>
<name>A0AB34FGW8_9HYPO</name>
<evidence type="ECO:0000256" key="3">
    <source>
        <dbReference type="ARBA" id="ARBA00022692"/>
    </source>
</evidence>
<dbReference type="SUPFAM" id="SSF49344">
    <property type="entry name" value="CBD9-like"/>
    <property type="match status" value="1"/>
</dbReference>
<evidence type="ECO:0000256" key="1">
    <source>
        <dbReference type="ARBA" id="ARBA00004370"/>
    </source>
</evidence>
<proteinExistence type="predicted"/>
<dbReference type="EMBL" id="JAQHRD010000008">
    <property type="protein sequence ID" value="KAJ6438207.1"/>
    <property type="molecule type" value="Genomic_DNA"/>
</dbReference>
<reference evidence="11" key="1">
    <citation type="submission" date="2023-01" db="EMBL/GenBank/DDBJ databases">
        <title>The growth and conidiation of Purpureocillium lavendulum are regulated by nitrogen source and histone H3K14 acetylation.</title>
        <authorList>
            <person name="Tang P."/>
            <person name="Han J."/>
            <person name="Zhang C."/>
            <person name="Tang P."/>
            <person name="Qi F."/>
            <person name="Zhang K."/>
            <person name="Liang L."/>
        </authorList>
    </citation>
    <scope>NUCLEOTIDE SEQUENCE</scope>
    <source>
        <strain evidence="11">YMF1.00683</strain>
    </source>
</reference>
<feature type="domain" description="DOMON" evidence="9">
    <location>
        <begin position="83"/>
        <end position="186"/>
    </location>
</feature>
<gene>
    <name evidence="11" type="ORF">O9K51_08798</name>
</gene>
<feature type="transmembrane region" description="Helical" evidence="7">
    <location>
        <begin position="267"/>
        <end position="287"/>
    </location>
</feature>
<evidence type="ECO:0000259" key="10">
    <source>
        <dbReference type="SMART" id="SM00665"/>
    </source>
</evidence>
<keyword evidence="12" id="KW-1185">Reference proteome</keyword>
<organism evidence="11 12">
    <name type="scientific">Purpureocillium lavendulum</name>
    <dbReference type="NCBI Taxonomy" id="1247861"/>
    <lineage>
        <taxon>Eukaryota</taxon>
        <taxon>Fungi</taxon>
        <taxon>Dikarya</taxon>
        <taxon>Ascomycota</taxon>
        <taxon>Pezizomycotina</taxon>
        <taxon>Sordariomycetes</taxon>
        <taxon>Hypocreomycetidae</taxon>
        <taxon>Hypocreales</taxon>
        <taxon>Ophiocordycipitaceae</taxon>
        <taxon>Purpureocillium</taxon>
    </lineage>
</organism>
<evidence type="ECO:0000256" key="4">
    <source>
        <dbReference type="ARBA" id="ARBA00022982"/>
    </source>
</evidence>
<dbReference type="PANTHER" id="PTHR47797">
    <property type="entry name" value="DEHYDROGENASE, PUTATIVE (AFU_ORTHOLOGUE AFUA_8G05805)-RELATED"/>
    <property type="match status" value="1"/>
</dbReference>
<sequence>MDVGPRSSSRLLLRLATLLCLLFPVSVVASAVQFCKSGQHPGDANDGVDFCVGVSLHRNASTDAHNAYITLTHTRPEKSAAGWTGIGIGRTMKGSLMFVVYGDPTSGEKPVLSIRTADGHDQPTLVAKDQMNGGDIRVMRADWLSETSPPGTVTSTVSLVCYSCTLWPDTSISATAAEQPWIWAWNKNQQFAAFSDDAHLEMHELRMDSGWGRFVVDMAQAETTGPDAPPMPVIVPGVPEHDDSENQSSPSKGTSGAISWHHVGMRIHGVLLATGFLLLLPVGVVAMRSGSPRSFKCHWVMQATGSTAIAVGMAVGLSLHPKINSIHQAGGLSIAGVLVLQAVLGWRHHMSFMRIRRRTWLSHAHIWVGRLVMSGGAINLVLGLGLADYSRLWMALVTGFILVEGVALAAWVRRRSAIAAKTEPEVQGEEEQLVPLQGEEYFVVAEDDDQESYSVRDSTEKDK</sequence>
<dbReference type="CDD" id="cd09630">
    <property type="entry name" value="CDH_like_cytochrome"/>
    <property type="match status" value="1"/>
</dbReference>
<evidence type="ECO:0000256" key="8">
    <source>
        <dbReference type="SAM" id="SignalP"/>
    </source>
</evidence>
<feature type="transmembrane region" description="Helical" evidence="7">
    <location>
        <begin position="299"/>
        <end position="319"/>
    </location>
</feature>
<dbReference type="InterPro" id="IPR006593">
    <property type="entry name" value="Cyt_b561/ferric_Rdtase_TM"/>
</dbReference>
<dbReference type="Gene3D" id="1.20.120.1770">
    <property type="match status" value="1"/>
</dbReference>
<dbReference type="Gene3D" id="2.60.40.1210">
    <property type="entry name" value="Cellobiose dehydrogenase, cytochrome domain"/>
    <property type="match status" value="1"/>
</dbReference>
<feature type="domain" description="Cytochrome b561" evidence="10">
    <location>
        <begin position="267"/>
        <end position="384"/>
    </location>
</feature>
<comment type="subcellular location">
    <subcellularLocation>
        <location evidence="1">Membrane</location>
    </subcellularLocation>
</comment>
<dbReference type="InterPro" id="IPR015920">
    <property type="entry name" value="Cellobiose_DH-like_cyt"/>
</dbReference>
<feature type="transmembrane region" description="Helical" evidence="7">
    <location>
        <begin position="325"/>
        <end position="346"/>
    </location>
</feature>
<feature type="chain" id="PRO_5044189052" evidence="8">
    <location>
        <begin position="32"/>
        <end position="463"/>
    </location>
</feature>
<evidence type="ECO:0000256" key="7">
    <source>
        <dbReference type="SAM" id="Phobius"/>
    </source>
</evidence>
<evidence type="ECO:0000256" key="2">
    <source>
        <dbReference type="ARBA" id="ARBA00022448"/>
    </source>
</evidence>
<evidence type="ECO:0000259" key="9">
    <source>
        <dbReference type="SMART" id="SM00664"/>
    </source>
</evidence>
<feature type="transmembrane region" description="Helical" evidence="7">
    <location>
        <begin position="392"/>
        <end position="412"/>
    </location>
</feature>
<dbReference type="Proteomes" id="UP001163105">
    <property type="component" value="Unassembled WGS sequence"/>
</dbReference>
<keyword evidence="3 7" id="KW-0812">Transmembrane</keyword>
<keyword evidence="8" id="KW-0732">Signal</keyword>
<comment type="caution">
    <text evidence="11">The sequence shown here is derived from an EMBL/GenBank/DDBJ whole genome shotgun (WGS) entry which is preliminary data.</text>
</comment>
<evidence type="ECO:0000256" key="6">
    <source>
        <dbReference type="ARBA" id="ARBA00023136"/>
    </source>
</evidence>
<keyword evidence="6 7" id="KW-0472">Membrane</keyword>
<evidence type="ECO:0000313" key="11">
    <source>
        <dbReference type="EMBL" id="KAJ6438207.1"/>
    </source>
</evidence>
<feature type="transmembrane region" description="Helical" evidence="7">
    <location>
        <begin position="367"/>
        <end position="386"/>
    </location>
</feature>
<dbReference type="GO" id="GO:0016020">
    <property type="term" value="C:membrane"/>
    <property type="evidence" value="ECO:0007669"/>
    <property type="project" value="UniProtKB-SubCell"/>
</dbReference>
<evidence type="ECO:0000313" key="12">
    <source>
        <dbReference type="Proteomes" id="UP001163105"/>
    </source>
</evidence>
<protein>
    <submittedName>
        <fullName evidence="11">Integral membrane protein</fullName>
    </submittedName>
</protein>
<dbReference type="CDD" id="cd08760">
    <property type="entry name" value="Cyt_b561_FRRS1_like"/>
    <property type="match status" value="1"/>
</dbReference>
<keyword evidence="4" id="KW-0249">Electron transport</keyword>
<keyword evidence="5 7" id="KW-1133">Transmembrane helix</keyword>
<dbReference type="PANTHER" id="PTHR47797:SF3">
    <property type="entry name" value="CYTOCHROME B561 DOMAIN-CONTAINING PROTEIN"/>
    <property type="match status" value="1"/>
</dbReference>
<evidence type="ECO:0000256" key="5">
    <source>
        <dbReference type="ARBA" id="ARBA00022989"/>
    </source>
</evidence>
<dbReference type="AlphaFoldDB" id="A0AB34FGW8"/>
<dbReference type="SMART" id="SM00665">
    <property type="entry name" value="B561"/>
    <property type="match status" value="1"/>
</dbReference>
<feature type="signal peptide" evidence="8">
    <location>
        <begin position="1"/>
        <end position="31"/>
    </location>
</feature>